<accession>A0A0W0YUP0</accession>
<dbReference type="eggNOG" id="COG0596">
    <property type="taxonomic scope" value="Bacteria"/>
</dbReference>
<keyword evidence="2" id="KW-0378">Hydrolase</keyword>
<dbReference type="PRINTS" id="PR00111">
    <property type="entry name" value="ABHYDROLASE"/>
</dbReference>
<dbReference type="Gene3D" id="3.40.50.1820">
    <property type="entry name" value="alpha/beta hydrolase"/>
    <property type="match status" value="1"/>
</dbReference>
<dbReference type="EC" id="3.1.1.24" evidence="2"/>
<dbReference type="Pfam" id="PF00561">
    <property type="entry name" value="Abhydrolase_1"/>
    <property type="match status" value="1"/>
</dbReference>
<dbReference type="STRING" id="28087.Lsai_0066"/>
<organism evidence="2 3">
    <name type="scientific">Legionella sainthelensi</name>
    <dbReference type="NCBI Taxonomy" id="28087"/>
    <lineage>
        <taxon>Bacteria</taxon>
        <taxon>Pseudomonadati</taxon>
        <taxon>Pseudomonadota</taxon>
        <taxon>Gammaproteobacteria</taxon>
        <taxon>Legionellales</taxon>
        <taxon>Legionellaceae</taxon>
        <taxon>Legionella</taxon>
    </lineage>
</organism>
<dbReference type="PATRIC" id="fig|28087.4.peg.69"/>
<dbReference type="EMBL" id="LNYV01000001">
    <property type="protein sequence ID" value="KTD60608.1"/>
    <property type="molecule type" value="Genomic_DNA"/>
</dbReference>
<protein>
    <submittedName>
        <fullName evidence="2">Alpha/beta hydrolase</fullName>
        <ecNumber evidence="2">3.1.1.24</ecNumber>
    </submittedName>
</protein>
<reference evidence="2 3" key="1">
    <citation type="submission" date="2015-11" db="EMBL/GenBank/DDBJ databases">
        <title>Genomic analysis of 38 Legionella species identifies large and diverse effector repertoires.</title>
        <authorList>
            <person name="Burstein D."/>
            <person name="Amaro F."/>
            <person name="Zusman T."/>
            <person name="Lifshitz Z."/>
            <person name="Cohen O."/>
            <person name="Gilbert J.A."/>
            <person name="Pupko T."/>
            <person name="Shuman H.A."/>
            <person name="Segal G."/>
        </authorList>
    </citation>
    <scope>NUCLEOTIDE SEQUENCE [LARGE SCALE GENOMIC DNA]</scope>
    <source>
        <strain evidence="2 3">Mt.St.Helens-4</strain>
    </source>
</reference>
<dbReference type="RefSeq" id="WP_027271147.1">
    <property type="nucleotide sequence ID" value="NZ_CAAAJE010000014.1"/>
</dbReference>
<dbReference type="PANTHER" id="PTHR43433:SF5">
    <property type="entry name" value="AB HYDROLASE-1 DOMAIN-CONTAINING PROTEIN"/>
    <property type="match status" value="1"/>
</dbReference>
<dbReference type="AlphaFoldDB" id="A0A0W0YUP0"/>
<gene>
    <name evidence="2" type="ORF">Lsai_0066</name>
</gene>
<sequence length="266" mass="30019">MPRIKVNDISMYYERHGQGEPIVFIAGFSADHLAWAAIVEYFKEKYQVILFDNRGIGQTDIPDGLYSIDQMANDVADLCTALNIQQAHFVSSSMGGFILQSLAYRYPSLVKSAVIGNSGAKIHTTFNIYLQAQLELMKADAPLKSLIKASCSWCFSYQFLSHPGVLEQLIQIGLDNPFPFTIKGHEGQYSALQQFDSQNWIGQIKVPVLVVTGDQDIIIRDRDSKYLADNIPGARYYCFTECGHLPQLEYPEKFVQIVQEFIETLK</sequence>
<dbReference type="GO" id="GO:0047570">
    <property type="term" value="F:3-oxoadipate enol-lactonase activity"/>
    <property type="evidence" value="ECO:0007669"/>
    <property type="project" value="UniProtKB-EC"/>
</dbReference>
<dbReference type="Proteomes" id="UP000054621">
    <property type="component" value="Unassembled WGS sequence"/>
</dbReference>
<comment type="caution">
    <text evidence="2">The sequence shown here is derived from an EMBL/GenBank/DDBJ whole genome shotgun (WGS) entry which is preliminary data.</text>
</comment>
<evidence type="ECO:0000259" key="1">
    <source>
        <dbReference type="Pfam" id="PF00561"/>
    </source>
</evidence>
<dbReference type="PANTHER" id="PTHR43433">
    <property type="entry name" value="HYDROLASE, ALPHA/BETA FOLD FAMILY PROTEIN"/>
    <property type="match status" value="1"/>
</dbReference>
<dbReference type="SUPFAM" id="SSF53474">
    <property type="entry name" value="alpha/beta-Hydrolases"/>
    <property type="match status" value="1"/>
</dbReference>
<evidence type="ECO:0000313" key="3">
    <source>
        <dbReference type="Proteomes" id="UP000054621"/>
    </source>
</evidence>
<dbReference type="OrthoDB" id="7057597at2"/>
<evidence type="ECO:0000313" key="2">
    <source>
        <dbReference type="EMBL" id="KTD60608.1"/>
    </source>
</evidence>
<dbReference type="InterPro" id="IPR050471">
    <property type="entry name" value="AB_hydrolase"/>
</dbReference>
<dbReference type="InterPro" id="IPR029058">
    <property type="entry name" value="AB_hydrolase_fold"/>
</dbReference>
<feature type="domain" description="AB hydrolase-1" evidence="1">
    <location>
        <begin position="21"/>
        <end position="249"/>
    </location>
</feature>
<dbReference type="InterPro" id="IPR000639">
    <property type="entry name" value="Epox_hydrolase-like"/>
</dbReference>
<dbReference type="InterPro" id="IPR000073">
    <property type="entry name" value="AB_hydrolase_1"/>
</dbReference>
<name>A0A0W0YUP0_9GAMM</name>
<dbReference type="PRINTS" id="PR00412">
    <property type="entry name" value="EPOXHYDRLASE"/>
</dbReference>
<proteinExistence type="predicted"/>